<organism evidence="3 4">
    <name type="scientific">Nocardia jiangxiensis</name>
    <dbReference type="NCBI Taxonomy" id="282685"/>
    <lineage>
        <taxon>Bacteria</taxon>
        <taxon>Bacillati</taxon>
        <taxon>Actinomycetota</taxon>
        <taxon>Actinomycetes</taxon>
        <taxon>Mycobacteriales</taxon>
        <taxon>Nocardiaceae</taxon>
        <taxon>Nocardia</taxon>
    </lineage>
</organism>
<dbReference type="InterPro" id="IPR052513">
    <property type="entry name" value="Thioester_dehydratase-like"/>
</dbReference>
<accession>A0ABW6SDZ5</accession>
<evidence type="ECO:0000259" key="2">
    <source>
        <dbReference type="Pfam" id="PF12172"/>
    </source>
</evidence>
<name>A0ABW6SDZ5_9NOCA</name>
<dbReference type="EMBL" id="JBIAQY010000028">
    <property type="protein sequence ID" value="MFF3574546.1"/>
    <property type="molecule type" value="Genomic_DNA"/>
</dbReference>
<feature type="domain" description="ChsH2 rubredoxin-like zinc ribbon" evidence="2">
    <location>
        <begin position="20"/>
        <end position="52"/>
    </location>
</feature>
<dbReference type="Pfam" id="PF12172">
    <property type="entry name" value="zf-ChsH2"/>
    <property type="match status" value="1"/>
</dbReference>
<evidence type="ECO:0000313" key="4">
    <source>
        <dbReference type="Proteomes" id="UP001601992"/>
    </source>
</evidence>
<keyword evidence="4" id="KW-1185">Reference proteome</keyword>
<dbReference type="PANTHER" id="PTHR34075:SF5">
    <property type="entry name" value="BLR3430 PROTEIN"/>
    <property type="match status" value="1"/>
</dbReference>
<dbReference type="InterPro" id="IPR012340">
    <property type="entry name" value="NA-bd_OB-fold"/>
</dbReference>
<protein>
    <submittedName>
        <fullName evidence="3">Zn-ribbon domain-containing OB-fold protein</fullName>
    </submittedName>
</protein>
<proteinExistence type="predicted"/>
<gene>
    <name evidence="3" type="ORF">ACFYXQ_43040</name>
</gene>
<dbReference type="SUPFAM" id="SSF50249">
    <property type="entry name" value="Nucleic acid-binding proteins"/>
    <property type="match status" value="1"/>
</dbReference>
<dbReference type="PANTHER" id="PTHR34075">
    <property type="entry name" value="BLR3430 PROTEIN"/>
    <property type="match status" value="1"/>
</dbReference>
<dbReference type="Pfam" id="PF01796">
    <property type="entry name" value="OB_ChsH2_C"/>
    <property type="match status" value="1"/>
</dbReference>
<comment type="caution">
    <text evidence="3">The sequence shown here is derived from an EMBL/GenBank/DDBJ whole genome shotgun (WGS) entry which is preliminary data.</text>
</comment>
<dbReference type="Proteomes" id="UP001601992">
    <property type="component" value="Unassembled WGS sequence"/>
</dbReference>
<feature type="domain" description="ChsH2 C-terminal OB-fold" evidence="1">
    <location>
        <begin position="57"/>
        <end position="120"/>
    </location>
</feature>
<reference evidence="3 4" key="1">
    <citation type="submission" date="2024-10" db="EMBL/GenBank/DDBJ databases">
        <title>The Natural Products Discovery Center: Release of the First 8490 Sequenced Strains for Exploring Actinobacteria Biosynthetic Diversity.</title>
        <authorList>
            <person name="Kalkreuter E."/>
            <person name="Kautsar S.A."/>
            <person name="Yang D."/>
            <person name="Bader C.D."/>
            <person name="Teijaro C.N."/>
            <person name="Fluegel L."/>
            <person name="Davis C.M."/>
            <person name="Simpson J.R."/>
            <person name="Lauterbach L."/>
            <person name="Steele A.D."/>
            <person name="Gui C."/>
            <person name="Meng S."/>
            <person name="Li G."/>
            <person name="Viehrig K."/>
            <person name="Ye F."/>
            <person name="Su P."/>
            <person name="Kiefer A.F."/>
            <person name="Nichols A."/>
            <person name="Cepeda A.J."/>
            <person name="Yan W."/>
            <person name="Fan B."/>
            <person name="Jiang Y."/>
            <person name="Adhikari A."/>
            <person name="Zheng C.-J."/>
            <person name="Schuster L."/>
            <person name="Cowan T.M."/>
            <person name="Smanski M.J."/>
            <person name="Chevrette M.G."/>
            <person name="De Carvalho L.P.S."/>
            <person name="Shen B."/>
        </authorList>
    </citation>
    <scope>NUCLEOTIDE SEQUENCE [LARGE SCALE GENOMIC DNA]</scope>
    <source>
        <strain evidence="3 4">NPDC002593</strain>
    </source>
</reference>
<dbReference type="RefSeq" id="WP_387406891.1">
    <property type="nucleotide sequence ID" value="NZ_JBIAQY010000028.1"/>
</dbReference>
<sequence length="135" mass="15035">MNEYAGPVPDVNDSLTAPFWEATRENRLVVQRCSSCGYLRWPPGPACNECLAPGGEWTELSPVGSLYSYAEYHLAFNPAFKDEIPYVVGLVELDQGPRMYGLMRSQPSTADIGRKVGAVFESVTNEVTLVRWELM</sequence>
<evidence type="ECO:0000259" key="1">
    <source>
        <dbReference type="Pfam" id="PF01796"/>
    </source>
</evidence>
<evidence type="ECO:0000313" key="3">
    <source>
        <dbReference type="EMBL" id="MFF3574546.1"/>
    </source>
</evidence>
<dbReference type="InterPro" id="IPR002878">
    <property type="entry name" value="ChsH2_C"/>
</dbReference>
<dbReference type="InterPro" id="IPR022002">
    <property type="entry name" value="ChsH2_Znr"/>
</dbReference>
<dbReference type="Gene3D" id="6.10.30.10">
    <property type="match status" value="1"/>
</dbReference>